<evidence type="ECO:0000256" key="1">
    <source>
        <dbReference type="ARBA" id="ARBA00022737"/>
    </source>
</evidence>
<evidence type="ECO:0000256" key="2">
    <source>
        <dbReference type="SAM" id="Coils"/>
    </source>
</evidence>
<feature type="domain" description="F5/8 type C" evidence="5">
    <location>
        <begin position="2134"/>
        <end position="2282"/>
    </location>
</feature>
<dbReference type="Pfam" id="PF00754">
    <property type="entry name" value="F5_F8_type_C"/>
    <property type="match status" value="1"/>
</dbReference>
<evidence type="ECO:0008006" key="9">
    <source>
        <dbReference type="Google" id="ProtNLM"/>
    </source>
</evidence>
<dbReference type="InterPro" id="IPR013783">
    <property type="entry name" value="Ig-like_fold"/>
</dbReference>
<dbReference type="SUPFAM" id="SSF52047">
    <property type="entry name" value="RNI-like"/>
    <property type="match status" value="2"/>
</dbReference>
<dbReference type="Pfam" id="PF02493">
    <property type="entry name" value="MORN"/>
    <property type="match status" value="5"/>
</dbReference>
<dbReference type="PROSITE" id="PS50022">
    <property type="entry name" value="FA58C_3"/>
    <property type="match status" value="1"/>
</dbReference>
<dbReference type="InterPro" id="IPR000048">
    <property type="entry name" value="IQ_motif_EF-hand-BS"/>
</dbReference>
<keyword evidence="8" id="KW-1185">Reference proteome</keyword>
<feature type="domain" description="C2" evidence="4">
    <location>
        <begin position="1624"/>
        <end position="1740"/>
    </location>
</feature>
<sequence length="4121" mass="473017">EVLYKPYSTQPLHHLDLSPYSNHLPPLGPSDAWLALCTKLTTVTLSKTPLTPDQLLSLHQVPTLTDLSLADLSLPPDFFSCLPPLLSLSLSGPNLPFPQSAARDLARSCPSLTGLSLSHSPITDAAMVQLSKAPAALKNLSLSHLKNPTDRGLESLGSNAASLKTLTLSDLPKMTDVAMTAFLQAARKMEHLSVANVNVTDTSLRYLHEYPVVYGSKPHPHFSSLKHVRLEGLPAVTDSTITCLTIACGQALKELHLVDLPLLGPNLPFFTTLKTCTSLTSLTLSSLPSLPSSAALVPIFSDQKKSLRHLTLHSLPCVTDEVLLLLPKCCKNLRTLSLHESPHISDKGLACVSGLKKLTTFRASATQKLTDATVYSLTRKTLSLTSLDLSSCRQVTDTGLKTLNALKSLASVKLCDNSMFTDGAARLMPPHRLTDLDVSGVAKLTDKFVDTLVSKSPHVTTLTLSRCKNLTPACIPVLLNGLPNLSSLDLSKNFKSSPLPSPSPVPGILAASPHGQFMTVTPDNVFSIPENPNLHLKVHLEHDRFHFRLLHASKVVQRAWRRVCAYRVEIADRKRANNFKRSKAVVIQSVLRRHFARNWVSKIRAAKTKVALLLQARFMFRHLLRLNVAASKHSDKRISKMCFRHLLENTHIEKEFKRLHREKLLFAEAAEHYRMVSITKHFRAIKVLYKSNKREKMKDQFARSHWVKHVIPELFKLWVSKTKLRRIQAQKNAEVFMFVAAIETHNSSPQLVSTALAVAYWRKTLLCVAWFSFRKFFEEFSETLAKAKKAAAHAKEKFKKRLQTLVFLAWRQYGKNRIYKRVMKRRGDAWYLKRMKRESVKLFRRNALVQIQYRKDLERAVALFQGTVKSTSFLQIKLYRKHRKRQDARRDRGIAHQKFRMKCVYMARFLDRVAFLKDMKAKSVVARSHFVKKFTRKHFLEWAMYTKHAGDERAMQLAKEQALVKAQTFAAWKAFWKEASAAKRMAEEIEKQAQENAEAIFEAANGLQRLWRGFFDRREVDRGRAFRDWAVLRCQAQYRMWRSKRVLHKKRRWHYLQENLVEEKVEEDMAREEKYMRWWMMMEQHAITIKRILLGHRGRVLAYVRRQQRFRDTGVDFQADKKKGLKFYHDQVQLRARQKVLRHNASVMVQKIYRGLLGRRRYEEILQAKKEREIASKVQAAFRGKQGRRRSDARRRFMDNQQRVCEARRIAAKGLRRVGFKQRRTQRAATKVFRALGLDSMGFTQLYKQEFAEIKADYADIKAHVDRFFRGWKEGKFDSYLREKTRRRMLAEFEHDVTPVTASAVRIIQPRHQYTGLTGQVIQIDRSFPNKAIAEVRMDVDGRIVYYQMITEPTMYDPAQPSMYRIPSLHGKGVPFEDAMRCKEFIITWAQEERVKRKEFVAARSIQSLVRIYISKTRVAKMRYRHWSKLKANRLAVLHALNVYGAASVQSASVLLTAGFVRTSAVPILYERPEFPPRIEEAMLMRTLRNMLNQEFETRFNRRVAFCEVNEDRMMAGTYRRRLRKWTAPTMTVHQAISSLKAKTTSVVAQQVHDHGSQGGFMEKVAMFFGGVEWRRSKDEKLAWMKRVTLKQMEQSPHARMKGLVLYHGVMKGSVGSKKHPPLPHGEGVAEFLQGFGVGKEEKTLHISIIQARDLRAADFNNSDPFVSINCNRRQTKTKVIMKTLDPEWNEHFEIDITDPFHIIKVIVYDWDRFSSNDFLGQFIFPIADLADGKKVRKWYKLINEDKKNNDNSKKTKKQIDDENDLGDIEIEMQWTEREDSDDIDRRRLQHKNCIKIQSWARQYFSRKNVRKMHERIQNQIRTLARSAIIIQCGYRCRRARKILKAMRQQKKSVTKIQNCARIWRAYRRSARNRLEYLSARSIQCCMRRCYALMIRAELFRIYHLLRGEAACLIQRVARVGVSKAMVQIQREKHPDYPTVKETLETISEWLPTYGYDDVYRTKRLRRICVKTMQMILSKKGQTLVVRRFGEAGLEAFPAPFLESREGKTFVTVQLYAHRPLNLPKADKLKIKEVSPSYLMAVNFEEDILIKETVALRIVEIQCMFRVAIANEICGEKRRTRNAAILVQRKFRWRFQKKEKLALMVQCGWRMHLAREELKFKKKEVVMARKIQGNFRIWLGKQELEERRRSMCQILDSSGDLNEMFDASKILDGDKNTFWCSNPEKPVSAQWLSFDLQSKCDIGKVKMLVPDNTSCPREVLVECANRIVGPWLPVTKIDVKQGNSKQRWQQWTIPNTVARYWRLSVIRNFGNAQAVSVIGAGFYVAKEVTAQVDKQPDSVMISPGPPVGRIGGDIVLTCSSHGWPPPNYQWTKNGVPMEGETSDTLTVTVGSTKSSQVKRFRCIHCKKINTELPMNIYRVICSNCKYPLDFDEVEAAANLRKPLELEIAEVEQHMKALRNNKKDMMDDIKALTNKIKRDKYAKDRGEEVKKELEEKEAENAIPHWAMGMDSMVSGDLQKQSSVVTHNSSLEEDAMKHGLGLVKYKQMMKEFKTLEVVEDEGSVGSLDSSVVTNSIVKGVVDPNDAAAGAVVIAPLSAADGKAAPESDAAAGAIEASNGPPASISFAPGVAPVATEASPDAAAGAAPMSPLGIAALVVAEAKSNDDDHHDDLSDGPDHDPEVQLDADGNPIPPQDNDELSIGHLLGDFMERIGEEVPEEVNPDQVKIEELEKEIEAVVHKIEALEKKERWLLRKRLAAGEHDPCKVQYDGEGVYQCIVSNLRGGAKGKEGGIVRHNKTRPAIIFVDDPAPQLIKVREEYHLKGRLRRRWWPKYLSLYGWFVEGAVCGDVIIRYHEGSVYDGPYIDERWLDWMGNTVDQAFDKDHWGVWLSPDDVVFEGPRVDNHFDVTNVQGEFRVTYQNGEVYEGQYVDERRHGVGEYHYLDASIYEGEWFKNRRQGFGVYTRADGGIYEGEWDRDYIHGEGIWRWADGSSYMGDNIDGSRTGRGVYITAHGDVYVGEFRENNIEGLGTFTYNDGTIYEGKFRKNLREGDAVFSYPGGVKEVGEWRNDRRDGEIVVRRPVYADTADSITGVQWDDEIQHGIWDEGEFVEWCAPPVNPKATSEFIKLFEENPEEYDGVYAMLIARKLPVVPHGIQESHPKVQVIINRIAREGGSLVAFDTYSDTKNKLAEMEPVLNNAKLEYRQLRKNEEHVDAGIAGITREMDEVRRKIGALDKQILVLETAIESFWLEDHDNSRDKFQEACDNLLPIERNEWFQIRHYHEPPGLIENVMSAVCMLMLMKDTWKGAQNVLGSSIQNKDDGDAEAVWQEYDVKMLYLLKTFDVFARTDAPGLMTYVGHYLVDPRFKADNYFLQSFGKAAVRLVEWIWACYAYVKKSKEIVGKYQMLTMVNGTKKRFQATIDQHQEKVDMYENRALGLRERVRKSCGRKDRWQMKYDKLEELLMKCQEMVTEYTSDDERELDDYEQMLAAEGEIKGAVETVIELMIQDVEDENEDPDVEEIGGENALFKIVNEAVEIGRKRMFRLGSYKFSGGELVCERGVDVWEIQEKITKEAMGQINFVMNEYPSTARWTMLNGDKVDLKTIGQVIKNRWTQLDIDEALDKAEQIWETKFGKDACYHAIQSRTNTIMKAHVKREAEIWMDRHKEDVRLTETWIAREFGEENHEETAKLALDLRESSRSQEETCSADVWCRLNRTEVLEELDRQNKERAQKFQEAHPDDAAKVALVFKAMTGEERQAMSDGTPEQAQELWEAESWIGLNLDAMVEEEDKEGARLAQKFVERYPQDEDVEEVSKETGKEPEATFTTVLEAVRVIVEKEGDVDERKEAMAWAAREENKDAYTQAVSKVNKDKLHDDQVRGTNIKGLLGEIDVWHASLETRRKRMGLKTDEKMDEEREALDKKEAKVMERRAKEDEAEIARRAKEEEEAKEKKKKDPKGKGKSEKQKLEDEKKAKEAVKAAKKKGKATREAREKEDLELKEERGKIFTGGASDEGCTGLENNITKARKKIVDLCAERIKYNEKRLEMFVDKKEFLEMDKEYLIVSDKIRPSDAKIELAKSISLHDERLKFSIKAIQDEKELVGYNKELMGKVQADLVLRTGEAYEPKGGAGGEGGGGAGPDENGWEAMHDDQYGDYWYNHFTGEYA</sequence>
<feature type="non-terminal residue" evidence="7">
    <location>
        <position position="1"/>
    </location>
</feature>
<dbReference type="Gene3D" id="2.20.110.10">
    <property type="entry name" value="Histone H3 K4-specific methyltransferase SET7/9 N-terminal domain"/>
    <property type="match status" value="3"/>
</dbReference>
<dbReference type="Gene3D" id="1.20.920.20">
    <property type="match status" value="1"/>
</dbReference>
<evidence type="ECO:0000259" key="5">
    <source>
        <dbReference type="PROSITE" id="PS50022"/>
    </source>
</evidence>
<evidence type="ECO:0000256" key="3">
    <source>
        <dbReference type="SAM" id="MobiDB-lite"/>
    </source>
</evidence>
<dbReference type="Gene3D" id="2.60.120.260">
    <property type="entry name" value="Galactose-binding domain-like"/>
    <property type="match status" value="1"/>
</dbReference>
<dbReference type="PROSITE" id="PS50004">
    <property type="entry name" value="C2"/>
    <property type="match status" value="1"/>
</dbReference>
<dbReference type="Gene3D" id="3.80.10.10">
    <property type="entry name" value="Ribonuclease Inhibitor"/>
    <property type="match status" value="4"/>
</dbReference>
<dbReference type="SMART" id="SM00698">
    <property type="entry name" value="MORN"/>
    <property type="match status" value="6"/>
</dbReference>
<evidence type="ECO:0000259" key="6">
    <source>
        <dbReference type="PROSITE" id="PS50835"/>
    </source>
</evidence>
<feature type="region of interest" description="Disordered" evidence="3">
    <location>
        <begin position="3860"/>
        <end position="3951"/>
    </location>
</feature>
<protein>
    <recommendedName>
        <fullName evidence="9">C2 domain-containing protein</fullName>
    </recommendedName>
</protein>
<keyword evidence="1" id="KW-0677">Repeat</keyword>
<evidence type="ECO:0000313" key="7">
    <source>
        <dbReference type="EMBL" id="GMI53131.1"/>
    </source>
</evidence>
<dbReference type="InterPro" id="IPR008979">
    <property type="entry name" value="Galactose-bd-like_sf"/>
</dbReference>
<dbReference type="InterPro" id="IPR000421">
    <property type="entry name" value="FA58C"/>
</dbReference>
<dbReference type="InterPro" id="IPR057207">
    <property type="entry name" value="FBXL15_LRR"/>
</dbReference>
<evidence type="ECO:0000259" key="4">
    <source>
        <dbReference type="PROSITE" id="PS50004"/>
    </source>
</evidence>
<dbReference type="SMART" id="SM00367">
    <property type="entry name" value="LRR_CC"/>
    <property type="match status" value="10"/>
</dbReference>
<dbReference type="SUPFAM" id="SSF82185">
    <property type="entry name" value="Histone H3 K4-specific methyltransferase SET7/9 N-terminal domain"/>
    <property type="match status" value="2"/>
</dbReference>
<accession>A0ABQ6NAJ4</accession>
<dbReference type="InterPro" id="IPR006553">
    <property type="entry name" value="Leu-rich_rpt_Cys-con_subtyp"/>
</dbReference>
<dbReference type="InterPro" id="IPR032675">
    <property type="entry name" value="LRR_dom_sf"/>
</dbReference>
<feature type="compositionally biased region" description="Basic and acidic residues" evidence="3">
    <location>
        <begin position="2620"/>
        <end position="2639"/>
    </location>
</feature>
<dbReference type="InterPro" id="IPR035892">
    <property type="entry name" value="C2_domain_sf"/>
</dbReference>
<dbReference type="InterPro" id="IPR036179">
    <property type="entry name" value="Ig-like_dom_sf"/>
</dbReference>
<dbReference type="InterPro" id="IPR003409">
    <property type="entry name" value="MORN"/>
</dbReference>
<gene>
    <name evidence="7" type="ORF">TeGR_g9579</name>
</gene>
<dbReference type="PANTHER" id="PTHR23084:SF263">
    <property type="entry name" value="MORN REPEAT-CONTAINING PROTEIN 1"/>
    <property type="match status" value="1"/>
</dbReference>
<dbReference type="Pfam" id="PF00168">
    <property type="entry name" value="C2"/>
    <property type="match status" value="1"/>
</dbReference>
<dbReference type="SUPFAM" id="SSF48726">
    <property type="entry name" value="Immunoglobulin"/>
    <property type="match status" value="1"/>
</dbReference>
<dbReference type="PROSITE" id="PS50835">
    <property type="entry name" value="IG_LIKE"/>
    <property type="match status" value="1"/>
</dbReference>
<organism evidence="7 8">
    <name type="scientific">Tetraparma gracilis</name>
    <dbReference type="NCBI Taxonomy" id="2962635"/>
    <lineage>
        <taxon>Eukaryota</taxon>
        <taxon>Sar</taxon>
        <taxon>Stramenopiles</taxon>
        <taxon>Ochrophyta</taxon>
        <taxon>Bolidophyceae</taxon>
        <taxon>Parmales</taxon>
        <taxon>Triparmaceae</taxon>
        <taxon>Tetraparma</taxon>
    </lineage>
</organism>
<dbReference type="SMART" id="SM00239">
    <property type="entry name" value="C2"/>
    <property type="match status" value="1"/>
</dbReference>
<feature type="compositionally biased region" description="Basic and acidic residues" evidence="3">
    <location>
        <begin position="3862"/>
        <end position="3906"/>
    </location>
</feature>
<comment type="caution">
    <text evidence="7">The sequence shown here is derived from an EMBL/GenBank/DDBJ whole genome shotgun (WGS) entry which is preliminary data.</text>
</comment>
<name>A0ABQ6NAJ4_9STRA</name>
<dbReference type="SMART" id="SM00015">
    <property type="entry name" value="IQ"/>
    <property type="match status" value="9"/>
</dbReference>
<dbReference type="InterPro" id="IPR000008">
    <property type="entry name" value="C2_dom"/>
</dbReference>
<evidence type="ECO:0000313" key="8">
    <source>
        <dbReference type="Proteomes" id="UP001165060"/>
    </source>
</evidence>
<feature type="coiled-coil region" evidence="2">
    <location>
        <begin position="3371"/>
        <end position="3433"/>
    </location>
</feature>
<dbReference type="PANTHER" id="PTHR23084">
    <property type="entry name" value="PHOSPHATIDYLINOSITOL-4-PHOSPHATE 5-KINASE RELATED"/>
    <property type="match status" value="1"/>
</dbReference>
<keyword evidence="2" id="KW-0175">Coiled coil</keyword>
<dbReference type="EMBL" id="BRYB01006246">
    <property type="protein sequence ID" value="GMI53131.1"/>
    <property type="molecule type" value="Genomic_DNA"/>
</dbReference>
<dbReference type="PROSITE" id="PS50096">
    <property type="entry name" value="IQ"/>
    <property type="match status" value="7"/>
</dbReference>
<feature type="compositionally biased region" description="Basic and acidic residues" evidence="3">
    <location>
        <begin position="3913"/>
        <end position="3934"/>
    </location>
</feature>
<dbReference type="SUPFAM" id="SSF49785">
    <property type="entry name" value="Galactose-binding domain-like"/>
    <property type="match status" value="1"/>
</dbReference>
<dbReference type="CDD" id="cd00030">
    <property type="entry name" value="C2"/>
    <property type="match status" value="1"/>
</dbReference>
<reference evidence="7 8" key="1">
    <citation type="journal article" date="2023" name="Commun. Biol.">
        <title>Genome analysis of Parmales, the sister group of diatoms, reveals the evolutionary specialization of diatoms from phago-mixotrophs to photoautotrophs.</title>
        <authorList>
            <person name="Ban H."/>
            <person name="Sato S."/>
            <person name="Yoshikawa S."/>
            <person name="Yamada K."/>
            <person name="Nakamura Y."/>
            <person name="Ichinomiya M."/>
            <person name="Sato N."/>
            <person name="Blanc-Mathieu R."/>
            <person name="Endo H."/>
            <person name="Kuwata A."/>
            <person name="Ogata H."/>
        </authorList>
    </citation>
    <scope>NUCLEOTIDE SEQUENCE [LARGE SCALE GENOMIC DNA]</scope>
</reference>
<feature type="region of interest" description="Disordered" evidence="3">
    <location>
        <begin position="2620"/>
        <end position="2654"/>
    </location>
</feature>
<dbReference type="Gene3D" id="1.20.5.190">
    <property type="match status" value="1"/>
</dbReference>
<dbReference type="SUPFAM" id="SSF49562">
    <property type="entry name" value="C2 domain (Calcium/lipid-binding domain, CaLB)"/>
    <property type="match status" value="1"/>
</dbReference>
<dbReference type="Pfam" id="PF13927">
    <property type="entry name" value="Ig_3"/>
    <property type="match status" value="1"/>
</dbReference>
<feature type="compositionally biased region" description="Gly residues" evidence="3">
    <location>
        <begin position="4083"/>
        <end position="4094"/>
    </location>
</feature>
<dbReference type="Proteomes" id="UP001165060">
    <property type="component" value="Unassembled WGS sequence"/>
</dbReference>
<feature type="domain" description="Ig-like" evidence="6">
    <location>
        <begin position="2296"/>
        <end position="2362"/>
    </location>
</feature>
<dbReference type="Gene3D" id="2.60.40.150">
    <property type="entry name" value="C2 domain"/>
    <property type="match status" value="1"/>
</dbReference>
<feature type="region of interest" description="Disordered" evidence="3">
    <location>
        <begin position="4080"/>
        <end position="4101"/>
    </location>
</feature>
<dbReference type="Gene3D" id="2.60.40.10">
    <property type="entry name" value="Immunoglobulins"/>
    <property type="match status" value="1"/>
</dbReference>
<dbReference type="Pfam" id="PF00612">
    <property type="entry name" value="IQ"/>
    <property type="match status" value="2"/>
</dbReference>
<feature type="coiled-coil region" evidence="2">
    <location>
        <begin position="2400"/>
        <end position="2434"/>
    </location>
</feature>
<dbReference type="Pfam" id="PF25372">
    <property type="entry name" value="DUF7885"/>
    <property type="match status" value="1"/>
</dbReference>
<feature type="compositionally biased region" description="Basic and acidic residues" evidence="3">
    <location>
        <begin position="3942"/>
        <end position="3951"/>
    </location>
</feature>
<proteinExistence type="predicted"/>
<dbReference type="InterPro" id="IPR007110">
    <property type="entry name" value="Ig-like_dom"/>
</dbReference>